<dbReference type="GeneID" id="55970644"/>
<comment type="similarity">
    <text evidence="1">Belongs to the AAR2 family.</text>
</comment>
<gene>
    <name evidence="5" type="ORF">GMORB2_4416</name>
</gene>
<evidence type="ECO:0000259" key="3">
    <source>
        <dbReference type="Pfam" id="PF05282"/>
    </source>
</evidence>
<keyword evidence="6" id="KW-1185">Reference proteome</keyword>
<proteinExistence type="inferred from homology"/>
<dbReference type="PANTHER" id="PTHR12689:SF4">
    <property type="entry name" value="PROTEIN AAR2 HOMOLOG"/>
    <property type="match status" value="1"/>
</dbReference>
<dbReference type="Proteomes" id="UP000749293">
    <property type="component" value="Unassembled WGS sequence"/>
</dbReference>
<feature type="region of interest" description="Disordered" evidence="2">
    <location>
        <begin position="207"/>
        <end position="231"/>
    </location>
</feature>
<dbReference type="Pfam" id="PF05282">
    <property type="entry name" value="AAR2"/>
    <property type="match status" value="1"/>
</dbReference>
<dbReference type="OrthoDB" id="201752at2759"/>
<evidence type="ECO:0000313" key="5">
    <source>
        <dbReference type="EMBL" id="KAF4119750.1"/>
    </source>
</evidence>
<reference evidence="5" key="1">
    <citation type="submission" date="2020-03" db="EMBL/GenBank/DDBJ databases">
        <title>Site-based positive gene gene selection in Geosmithia morbida across the United States reveals a broad range of putative effectors and factors for local host and environmental adapation.</title>
        <authorList>
            <person name="Onufrak A."/>
            <person name="Murdoch R.W."/>
            <person name="Gazis R."/>
            <person name="Huff M."/>
            <person name="Staton M."/>
            <person name="Klingeman W."/>
            <person name="Hadziabdic D."/>
        </authorList>
    </citation>
    <scope>NUCLEOTIDE SEQUENCE</scope>
    <source>
        <strain evidence="5">1262</strain>
    </source>
</reference>
<sequence length="510" mass="55953">MASPHRRVRFQEEPETAPTPDSQADYPSRYGDDDDDDDDYDDMPPLEPEREDVVVAKRPTTADGGDVVLIRGLPDVFTIGYDCVSLTARNFVGLRGVPAGTHFIWVAHPDGVSTRCGAWFVSTAGEQQQPRVHVLQWDESDEVLLVVAGAPSSPRHLTDSVYAQLVPYHDPGAGAQQVLPAGNAKAWSQLVGHVTPDALDRIVGRQHQPGEQEEQQEQQEQQQSHVGNDNRLWLVHTTDRVSGAVRLASEVELDRRMLSGDSSTMQDRELVFTFSQLSRTYTTGNSGADRTLDATDATSYMLSLLDNGSRDGSRDESRDGADGDGDGDAAAVAELQFAYTVGTLLGNDACIQQWWHMLLRLVLRAYLLPTLRPSLAASLLRTVAAQLSHSAEYLDASILDYGDAQSRDLRLALTVYKRRVDDLDPALADVARPAALALAHVESVVARPPLGWDLRGDSYARRGMATTEEGERVEVEMAELAAEDERGEWAPEIVELDDTGREKGLVSWSD</sequence>
<dbReference type="InterPro" id="IPR038516">
    <property type="entry name" value="AAR2_N_sf"/>
</dbReference>
<feature type="compositionally biased region" description="Acidic residues" evidence="2">
    <location>
        <begin position="32"/>
        <end position="44"/>
    </location>
</feature>
<organism evidence="5 6">
    <name type="scientific">Geosmithia morbida</name>
    <dbReference type="NCBI Taxonomy" id="1094350"/>
    <lineage>
        <taxon>Eukaryota</taxon>
        <taxon>Fungi</taxon>
        <taxon>Dikarya</taxon>
        <taxon>Ascomycota</taxon>
        <taxon>Pezizomycotina</taxon>
        <taxon>Sordariomycetes</taxon>
        <taxon>Hypocreomycetidae</taxon>
        <taxon>Hypocreales</taxon>
        <taxon>Bionectriaceae</taxon>
        <taxon>Geosmithia</taxon>
    </lineage>
</organism>
<dbReference type="GO" id="GO:0000244">
    <property type="term" value="P:spliceosomal tri-snRNP complex assembly"/>
    <property type="evidence" value="ECO:0007669"/>
    <property type="project" value="TreeGrafter"/>
</dbReference>
<dbReference type="PANTHER" id="PTHR12689">
    <property type="entry name" value="A1 CISTRON SPLICING FACTOR AAR2-RELATED"/>
    <property type="match status" value="1"/>
</dbReference>
<comment type="caution">
    <text evidence="5">The sequence shown here is derived from an EMBL/GenBank/DDBJ whole genome shotgun (WGS) entry which is preliminary data.</text>
</comment>
<evidence type="ECO:0000256" key="2">
    <source>
        <dbReference type="SAM" id="MobiDB-lite"/>
    </source>
</evidence>
<dbReference type="Gene3D" id="1.25.40.550">
    <property type="entry name" value="Aar2, C-terminal domain-like"/>
    <property type="match status" value="1"/>
</dbReference>
<name>A0A9P5D1E3_9HYPO</name>
<dbReference type="InterPro" id="IPR033648">
    <property type="entry name" value="AAR2_C"/>
</dbReference>
<dbReference type="InterPro" id="IPR033647">
    <property type="entry name" value="Aar2_N"/>
</dbReference>
<feature type="region of interest" description="Disordered" evidence="2">
    <location>
        <begin position="1"/>
        <end position="52"/>
    </location>
</feature>
<protein>
    <submittedName>
        <fullName evidence="5">A1 cistron-splicing factor AAR2</fullName>
    </submittedName>
</protein>
<evidence type="ECO:0000259" key="4">
    <source>
        <dbReference type="Pfam" id="PF20981"/>
    </source>
</evidence>
<feature type="compositionally biased region" description="Basic and acidic residues" evidence="2">
    <location>
        <begin position="308"/>
        <end position="321"/>
    </location>
</feature>
<feature type="region of interest" description="Disordered" evidence="2">
    <location>
        <begin position="305"/>
        <end position="325"/>
    </location>
</feature>
<feature type="domain" description="AAR2 C-terminal" evidence="3">
    <location>
        <begin position="272"/>
        <end position="422"/>
    </location>
</feature>
<dbReference type="Gene3D" id="2.60.34.20">
    <property type="match status" value="1"/>
</dbReference>
<feature type="domain" description="AAR2 N-terminal" evidence="4">
    <location>
        <begin position="65"/>
        <end position="204"/>
    </location>
</feature>
<dbReference type="AlphaFoldDB" id="A0A9P5D1E3"/>
<accession>A0A9P5D1E3</accession>
<evidence type="ECO:0000256" key="1">
    <source>
        <dbReference type="ARBA" id="ARBA00006281"/>
    </source>
</evidence>
<dbReference type="CDD" id="cd13778">
    <property type="entry name" value="Aar2_C"/>
    <property type="match status" value="1"/>
</dbReference>
<dbReference type="Pfam" id="PF20981">
    <property type="entry name" value="AAR2_1st"/>
    <property type="match status" value="1"/>
</dbReference>
<dbReference type="EMBL" id="JAANYQ010000021">
    <property type="protein sequence ID" value="KAF4119750.1"/>
    <property type="molecule type" value="Genomic_DNA"/>
</dbReference>
<dbReference type="RefSeq" id="XP_035318402.1">
    <property type="nucleotide sequence ID" value="XM_035466391.1"/>
</dbReference>
<dbReference type="CDD" id="cd13777">
    <property type="entry name" value="Aar2_N"/>
    <property type="match status" value="1"/>
</dbReference>
<dbReference type="InterPro" id="IPR007946">
    <property type="entry name" value="AAR2"/>
</dbReference>
<evidence type="ECO:0000313" key="6">
    <source>
        <dbReference type="Proteomes" id="UP000749293"/>
    </source>
</evidence>
<dbReference type="InterPro" id="IPR038514">
    <property type="entry name" value="AAR2_C_sf"/>
</dbReference>